<dbReference type="Proteomes" id="UP000076959">
    <property type="component" value="Unassembled WGS sequence"/>
</dbReference>
<dbReference type="SMART" id="SM00530">
    <property type="entry name" value="HTH_XRE"/>
    <property type="match status" value="1"/>
</dbReference>
<keyword evidence="3" id="KW-1185">Reference proteome</keyword>
<evidence type="ECO:0000313" key="2">
    <source>
        <dbReference type="EMBL" id="OAF05538.1"/>
    </source>
</evidence>
<dbReference type="RefSeq" id="WP_063703691.1">
    <property type="nucleotide sequence ID" value="NZ_LUUB01000079.1"/>
</dbReference>
<dbReference type="STRING" id="1505087.AYJ54_01130"/>
<sequence>MSEHRAAVRHHTLRTGIVEFDNGTGSIISVPCTIRDVSGTGARLQLNSSLWVAEQFTLIFSNGLRKDCRVAWRKGRLIGSAFADGYASPDEQAVMMTEQEQSRHRLGIGARVRTARETRGYTEAQLAELIGVSPGFVSLAEKGEAEIPLYQLMHIADLLLVSLDRLVAGPTPSGVSGEVDAA</sequence>
<comment type="caution">
    <text evidence="2">The sequence shown here is derived from an EMBL/GenBank/DDBJ whole genome shotgun (WGS) entry which is preliminary data.</text>
</comment>
<dbReference type="Gene3D" id="1.10.260.40">
    <property type="entry name" value="lambda repressor-like DNA-binding domains"/>
    <property type="match status" value="1"/>
</dbReference>
<reference evidence="2 3" key="1">
    <citation type="submission" date="2016-03" db="EMBL/GenBank/DDBJ databases">
        <title>Draft Genome Sequence of the Strain BR 10245 (Bradyrhizobium sp.) isolated from nodules of Centrolobium paraense.</title>
        <authorList>
            <person name="Simoes-Araujo J.L.Sr."/>
            <person name="Barauna A.C."/>
            <person name="Silva K."/>
            <person name="Zilli J.E."/>
        </authorList>
    </citation>
    <scope>NUCLEOTIDE SEQUENCE [LARGE SCALE GENOMIC DNA]</scope>
    <source>
        <strain evidence="2 3">BR 10245</strain>
    </source>
</reference>
<dbReference type="EMBL" id="LUUB01000079">
    <property type="protein sequence ID" value="OAF05538.1"/>
    <property type="molecule type" value="Genomic_DNA"/>
</dbReference>
<dbReference type="InterPro" id="IPR001387">
    <property type="entry name" value="Cro/C1-type_HTH"/>
</dbReference>
<dbReference type="Pfam" id="PF01381">
    <property type="entry name" value="HTH_3"/>
    <property type="match status" value="1"/>
</dbReference>
<proteinExistence type="predicted"/>
<dbReference type="CDD" id="cd00093">
    <property type="entry name" value="HTH_XRE"/>
    <property type="match status" value="1"/>
</dbReference>
<feature type="domain" description="HTH cro/C1-type" evidence="1">
    <location>
        <begin position="112"/>
        <end position="166"/>
    </location>
</feature>
<dbReference type="PROSITE" id="PS50943">
    <property type="entry name" value="HTH_CROC1"/>
    <property type="match status" value="1"/>
</dbReference>
<dbReference type="OrthoDB" id="7210926at2"/>
<gene>
    <name evidence="2" type="ORF">AYJ54_01130</name>
</gene>
<dbReference type="SUPFAM" id="SSF47413">
    <property type="entry name" value="lambda repressor-like DNA-binding domains"/>
    <property type="match status" value="1"/>
</dbReference>
<protein>
    <submittedName>
        <fullName evidence="2">Transcriptional regulator</fullName>
    </submittedName>
</protein>
<dbReference type="SUPFAM" id="SSF141371">
    <property type="entry name" value="PilZ domain-like"/>
    <property type="match status" value="1"/>
</dbReference>
<dbReference type="GO" id="GO:0003677">
    <property type="term" value="F:DNA binding"/>
    <property type="evidence" value="ECO:0007669"/>
    <property type="project" value="InterPro"/>
</dbReference>
<evidence type="ECO:0000259" key="1">
    <source>
        <dbReference type="PROSITE" id="PS50943"/>
    </source>
</evidence>
<name>A0A176YHN5_9BRAD</name>
<organism evidence="2 3">
    <name type="scientific">Bradyrhizobium centrolobii</name>
    <dbReference type="NCBI Taxonomy" id="1505087"/>
    <lineage>
        <taxon>Bacteria</taxon>
        <taxon>Pseudomonadati</taxon>
        <taxon>Pseudomonadota</taxon>
        <taxon>Alphaproteobacteria</taxon>
        <taxon>Hyphomicrobiales</taxon>
        <taxon>Nitrobacteraceae</taxon>
        <taxon>Bradyrhizobium</taxon>
    </lineage>
</organism>
<evidence type="ECO:0000313" key="3">
    <source>
        <dbReference type="Proteomes" id="UP000076959"/>
    </source>
</evidence>
<dbReference type="AlphaFoldDB" id="A0A176YHN5"/>
<dbReference type="InterPro" id="IPR010982">
    <property type="entry name" value="Lambda_DNA-bd_dom_sf"/>
</dbReference>
<accession>A0A176YHN5</accession>